<feature type="DNA-binding region" description="Homeobox" evidence="5">
    <location>
        <begin position="107"/>
        <end position="151"/>
    </location>
</feature>
<dbReference type="GO" id="GO:0005634">
    <property type="term" value="C:nucleus"/>
    <property type="evidence" value="ECO:0007669"/>
    <property type="project" value="UniProtKB-SubCell"/>
</dbReference>
<dbReference type="SMART" id="SM00389">
    <property type="entry name" value="HOX"/>
    <property type="match status" value="1"/>
</dbReference>
<dbReference type="InterPro" id="IPR001356">
    <property type="entry name" value="HD"/>
</dbReference>
<dbReference type="PROSITE" id="PS50071">
    <property type="entry name" value="HOMEOBOX_2"/>
    <property type="match status" value="1"/>
</dbReference>
<evidence type="ECO:0000313" key="10">
    <source>
        <dbReference type="Proteomes" id="UP000677054"/>
    </source>
</evidence>
<proteinExistence type="predicted"/>
<evidence type="ECO:0000256" key="5">
    <source>
        <dbReference type="PROSITE-ProRule" id="PRU00108"/>
    </source>
</evidence>
<dbReference type="PANTHER" id="PTHR24327">
    <property type="entry name" value="HOMEOBOX PROTEIN"/>
    <property type="match status" value="1"/>
</dbReference>
<keyword evidence="3 5" id="KW-0371">Homeobox</keyword>
<feature type="region of interest" description="Disordered" evidence="7">
    <location>
        <begin position="83"/>
        <end position="107"/>
    </location>
</feature>
<dbReference type="InterPro" id="IPR009057">
    <property type="entry name" value="Homeodomain-like_sf"/>
</dbReference>
<dbReference type="SUPFAM" id="SSF46689">
    <property type="entry name" value="Homeodomain-like"/>
    <property type="match status" value="1"/>
</dbReference>
<protein>
    <recommendedName>
        <fullName evidence="8">Homeobox domain-containing protein</fullName>
    </recommendedName>
</protein>
<evidence type="ECO:0000256" key="6">
    <source>
        <dbReference type="RuleBase" id="RU000682"/>
    </source>
</evidence>
<organism evidence="9">
    <name type="scientific">Darwinula stevensoni</name>
    <dbReference type="NCBI Taxonomy" id="69355"/>
    <lineage>
        <taxon>Eukaryota</taxon>
        <taxon>Metazoa</taxon>
        <taxon>Ecdysozoa</taxon>
        <taxon>Arthropoda</taxon>
        <taxon>Crustacea</taxon>
        <taxon>Oligostraca</taxon>
        <taxon>Ostracoda</taxon>
        <taxon>Podocopa</taxon>
        <taxon>Podocopida</taxon>
        <taxon>Darwinulocopina</taxon>
        <taxon>Darwinuloidea</taxon>
        <taxon>Darwinulidae</taxon>
        <taxon>Darwinula</taxon>
    </lineage>
</organism>
<dbReference type="EMBL" id="CAJPEV010004397">
    <property type="protein sequence ID" value="CAG0901723.1"/>
    <property type="molecule type" value="Genomic_DNA"/>
</dbReference>
<feature type="compositionally biased region" description="Basic and acidic residues" evidence="7">
    <location>
        <begin position="199"/>
        <end position="232"/>
    </location>
</feature>
<name>A0A7R9AEL7_9CRUS</name>
<keyword evidence="2 5" id="KW-0238">DNA-binding</keyword>
<dbReference type="Gene3D" id="1.10.10.60">
    <property type="entry name" value="Homeodomain-like"/>
    <property type="match status" value="1"/>
</dbReference>
<reference evidence="9" key="1">
    <citation type="submission" date="2020-11" db="EMBL/GenBank/DDBJ databases">
        <authorList>
            <person name="Tran Van P."/>
        </authorList>
    </citation>
    <scope>NUCLEOTIDE SEQUENCE</scope>
</reference>
<keyword evidence="10" id="KW-1185">Reference proteome</keyword>
<dbReference type="PANTHER" id="PTHR24327:SF81">
    <property type="entry name" value="HOMEOTIC PROTEIN DISTAL-LESS-RELATED"/>
    <property type="match status" value="1"/>
</dbReference>
<sequence>MSAADALDPEKSAFMELQGQGLAMAHPYHRGPYQQPVVSQHESMLGHQSRPHLAPYPFATMNTTVHNSYPGYHLGTYANVTQCPSPPRDEKESVEGSLRVNGKGKKMRKPRTIYSSLQLQQLNRRFQRTQYLALPERAELAASLGLTQTQAFFRASGGERSGECWLRCLLTGLHSPFTGLHSGSLRGAVEIPLRYAEERQDDEKKRRWEGRPETGAKDGGAKDGGARDEGAKKWLSVNMQTYHDTPPVSPLEFYSNTIPSSRDERE</sequence>
<evidence type="ECO:0000256" key="3">
    <source>
        <dbReference type="ARBA" id="ARBA00023155"/>
    </source>
</evidence>
<accession>A0A7R9AEL7</accession>
<dbReference type="OrthoDB" id="6159439at2759"/>
<dbReference type="EMBL" id="LR903914">
    <property type="protein sequence ID" value="CAD7252408.1"/>
    <property type="molecule type" value="Genomic_DNA"/>
</dbReference>
<dbReference type="InterPro" id="IPR050460">
    <property type="entry name" value="Distal-less_Homeobox_TF"/>
</dbReference>
<comment type="subcellular location">
    <subcellularLocation>
        <location evidence="1 5 6">Nucleus</location>
    </subcellularLocation>
</comment>
<evidence type="ECO:0000313" key="9">
    <source>
        <dbReference type="EMBL" id="CAD7252408.1"/>
    </source>
</evidence>
<dbReference type="GO" id="GO:0000978">
    <property type="term" value="F:RNA polymerase II cis-regulatory region sequence-specific DNA binding"/>
    <property type="evidence" value="ECO:0007669"/>
    <property type="project" value="TreeGrafter"/>
</dbReference>
<dbReference type="Pfam" id="PF00046">
    <property type="entry name" value="Homeodomain"/>
    <property type="match status" value="1"/>
</dbReference>
<dbReference type="AlphaFoldDB" id="A0A7R9AEL7"/>
<evidence type="ECO:0000256" key="2">
    <source>
        <dbReference type="ARBA" id="ARBA00023125"/>
    </source>
</evidence>
<evidence type="ECO:0000256" key="1">
    <source>
        <dbReference type="ARBA" id="ARBA00004123"/>
    </source>
</evidence>
<keyword evidence="4 5" id="KW-0539">Nucleus</keyword>
<evidence type="ECO:0000256" key="7">
    <source>
        <dbReference type="SAM" id="MobiDB-lite"/>
    </source>
</evidence>
<evidence type="ECO:0000256" key="4">
    <source>
        <dbReference type="ARBA" id="ARBA00023242"/>
    </source>
</evidence>
<dbReference type="Proteomes" id="UP000677054">
    <property type="component" value="Unassembled WGS sequence"/>
</dbReference>
<evidence type="ECO:0000259" key="8">
    <source>
        <dbReference type="PROSITE" id="PS50071"/>
    </source>
</evidence>
<feature type="domain" description="Homeobox" evidence="8">
    <location>
        <begin position="105"/>
        <end position="150"/>
    </location>
</feature>
<gene>
    <name evidence="9" type="ORF">DSTB1V02_LOCUS12166</name>
</gene>
<feature type="region of interest" description="Disordered" evidence="7">
    <location>
        <begin position="199"/>
        <end position="266"/>
    </location>
</feature>
<dbReference type="GO" id="GO:0000981">
    <property type="term" value="F:DNA-binding transcription factor activity, RNA polymerase II-specific"/>
    <property type="evidence" value="ECO:0007669"/>
    <property type="project" value="TreeGrafter"/>
</dbReference>
<dbReference type="CDD" id="cd00086">
    <property type="entry name" value="homeodomain"/>
    <property type="match status" value="1"/>
</dbReference>